<protein>
    <submittedName>
        <fullName evidence="1">Uncharacterized protein</fullName>
    </submittedName>
</protein>
<keyword evidence="2" id="KW-1185">Reference proteome</keyword>
<evidence type="ECO:0000313" key="2">
    <source>
        <dbReference type="Proteomes" id="UP000595437"/>
    </source>
</evidence>
<accession>A0A7T8HHX4</accession>
<proteinExistence type="predicted"/>
<sequence>MLGVSHTFIWRTKKVFKETGQITRRPEQGMKRSVRTPRLTKAVAGKILRNPTAP</sequence>
<dbReference type="EMBL" id="CP045896">
    <property type="protein sequence ID" value="QQP50101.1"/>
    <property type="molecule type" value="Genomic_DNA"/>
</dbReference>
<reference evidence="2" key="1">
    <citation type="submission" date="2021-01" db="EMBL/GenBank/DDBJ databases">
        <title>Caligus Genome Assembly.</title>
        <authorList>
            <person name="Gallardo-Escarate C."/>
        </authorList>
    </citation>
    <scope>NUCLEOTIDE SEQUENCE [LARGE SCALE GENOMIC DNA]</scope>
</reference>
<evidence type="ECO:0000313" key="1">
    <source>
        <dbReference type="EMBL" id="QQP50101.1"/>
    </source>
</evidence>
<name>A0A7T8HHX4_CALRO</name>
<dbReference type="AlphaFoldDB" id="A0A7T8HHX4"/>
<dbReference type="Proteomes" id="UP000595437">
    <property type="component" value="Chromosome 7"/>
</dbReference>
<organism evidence="1 2">
    <name type="scientific">Caligus rogercresseyi</name>
    <name type="common">Sea louse</name>
    <dbReference type="NCBI Taxonomy" id="217165"/>
    <lineage>
        <taxon>Eukaryota</taxon>
        <taxon>Metazoa</taxon>
        <taxon>Ecdysozoa</taxon>
        <taxon>Arthropoda</taxon>
        <taxon>Crustacea</taxon>
        <taxon>Multicrustacea</taxon>
        <taxon>Hexanauplia</taxon>
        <taxon>Copepoda</taxon>
        <taxon>Siphonostomatoida</taxon>
        <taxon>Caligidae</taxon>
        <taxon>Caligus</taxon>
    </lineage>
</organism>
<gene>
    <name evidence="1" type="ORF">FKW44_010992</name>
</gene>